<dbReference type="GO" id="GO:0005524">
    <property type="term" value="F:ATP binding"/>
    <property type="evidence" value="ECO:0007669"/>
    <property type="project" value="UniProtKB-KW"/>
</dbReference>
<dbReference type="STRING" id="560819.SAMN05428998_12682"/>
<evidence type="ECO:0000256" key="1">
    <source>
        <dbReference type="ARBA" id="ARBA00022741"/>
    </source>
</evidence>
<keyword evidence="2 4" id="KW-0067">ATP-binding</keyword>
<evidence type="ECO:0000313" key="4">
    <source>
        <dbReference type="EMBL" id="SMF66176.1"/>
    </source>
</evidence>
<dbReference type="AlphaFoldDB" id="A0A1Y6CHP7"/>
<dbReference type="GO" id="GO:0005886">
    <property type="term" value="C:plasma membrane"/>
    <property type="evidence" value="ECO:0007669"/>
    <property type="project" value="TreeGrafter"/>
</dbReference>
<dbReference type="PANTHER" id="PTHR24220">
    <property type="entry name" value="IMPORT ATP-BINDING PROTEIN"/>
    <property type="match status" value="1"/>
</dbReference>
<dbReference type="InterPro" id="IPR027417">
    <property type="entry name" value="P-loop_NTPase"/>
</dbReference>
<gene>
    <name evidence="4" type="ORF">SAMN05428998_12682</name>
</gene>
<dbReference type="GO" id="GO:0022857">
    <property type="term" value="F:transmembrane transporter activity"/>
    <property type="evidence" value="ECO:0007669"/>
    <property type="project" value="TreeGrafter"/>
</dbReference>
<sequence>MTTDRPIIALRELGLVRRDGNWAFTLYVRDLQVARGQRIALTGPNGSGKSTLIEILALSLAPIGDGRFRLSAPDLGIDLDVMELWRDGAEAALTRLRRDLFGYVQQVGGLLGFLTIGQNIALTQRLSRRRDGRWLAELVQRLGIGDLLDRYPDQVSVGQRQRATIVRALAHRPPVLLADEPTASLDASSAQWVMSLLVEEAERSGTALVLASHDHDLIGRFGFQEVGPLLQANRSGQFSVFDGSRR</sequence>
<evidence type="ECO:0000259" key="3">
    <source>
        <dbReference type="PROSITE" id="PS50893"/>
    </source>
</evidence>
<dbReference type="Pfam" id="PF00005">
    <property type="entry name" value="ABC_tran"/>
    <property type="match status" value="1"/>
</dbReference>
<dbReference type="PROSITE" id="PS50893">
    <property type="entry name" value="ABC_TRANSPORTER_2"/>
    <property type="match status" value="1"/>
</dbReference>
<keyword evidence="5" id="KW-1185">Reference proteome</keyword>
<dbReference type="SMART" id="SM00382">
    <property type="entry name" value="AAA"/>
    <property type="match status" value="1"/>
</dbReference>
<evidence type="ECO:0000313" key="5">
    <source>
        <dbReference type="Proteomes" id="UP000192917"/>
    </source>
</evidence>
<dbReference type="InterPro" id="IPR003439">
    <property type="entry name" value="ABC_transporter-like_ATP-bd"/>
</dbReference>
<dbReference type="Proteomes" id="UP000192917">
    <property type="component" value="Unassembled WGS sequence"/>
</dbReference>
<dbReference type="EMBL" id="FWZX01000026">
    <property type="protein sequence ID" value="SMF66176.1"/>
    <property type="molecule type" value="Genomic_DNA"/>
</dbReference>
<keyword evidence="1" id="KW-0547">Nucleotide-binding</keyword>
<feature type="domain" description="ABC transporter" evidence="3">
    <location>
        <begin position="10"/>
        <end position="246"/>
    </location>
</feature>
<name>A0A1Y6CHP7_9PROT</name>
<dbReference type="InterPro" id="IPR015854">
    <property type="entry name" value="ABC_transpr_LolD-like"/>
</dbReference>
<organism evidence="4 5">
    <name type="scientific">Tistlia consotensis USBA 355</name>
    <dbReference type="NCBI Taxonomy" id="560819"/>
    <lineage>
        <taxon>Bacteria</taxon>
        <taxon>Pseudomonadati</taxon>
        <taxon>Pseudomonadota</taxon>
        <taxon>Alphaproteobacteria</taxon>
        <taxon>Rhodospirillales</taxon>
        <taxon>Rhodovibrionaceae</taxon>
        <taxon>Tistlia</taxon>
    </lineage>
</organism>
<dbReference type="InterPro" id="IPR017871">
    <property type="entry name" value="ABC_transporter-like_CS"/>
</dbReference>
<accession>A0A1Y6CHP7</accession>
<dbReference type="InterPro" id="IPR003593">
    <property type="entry name" value="AAA+_ATPase"/>
</dbReference>
<dbReference type="RefSeq" id="WP_143596336.1">
    <property type="nucleotide sequence ID" value="NZ_FWZX01000026.1"/>
</dbReference>
<reference evidence="4 5" key="1">
    <citation type="submission" date="2017-04" db="EMBL/GenBank/DDBJ databases">
        <authorList>
            <person name="Afonso C.L."/>
            <person name="Miller P.J."/>
            <person name="Scott M.A."/>
            <person name="Spackman E."/>
            <person name="Goraichik I."/>
            <person name="Dimitrov K.M."/>
            <person name="Suarez D.L."/>
            <person name="Swayne D.E."/>
        </authorList>
    </citation>
    <scope>NUCLEOTIDE SEQUENCE [LARGE SCALE GENOMIC DNA]</scope>
    <source>
        <strain evidence="4 5">USBA 355</strain>
    </source>
</reference>
<proteinExistence type="predicted"/>
<dbReference type="Gene3D" id="3.40.50.300">
    <property type="entry name" value="P-loop containing nucleotide triphosphate hydrolases"/>
    <property type="match status" value="1"/>
</dbReference>
<evidence type="ECO:0000256" key="2">
    <source>
        <dbReference type="ARBA" id="ARBA00022840"/>
    </source>
</evidence>
<dbReference type="PROSITE" id="PS00211">
    <property type="entry name" value="ABC_TRANSPORTER_1"/>
    <property type="match status" value="1"/>
</dbReference>
<protein>
    <submittedName>
        <fullName evidence="4">Putative ABC transport system ATP-binding protein</fullName>
    </submittedName>
</protein>
<dbReference type="SUPFAM" id="SSF52540">
    <property type="entry name" value="P-loop containing nucleoside triphosphate hydrolases"/>
    <property type="match status" value="1"/>
</dbReference>
<dbReference type="GO" id="GO:0016887">
    <property type="term" value="F:ATP hydrolysis activity"/>
    <property type="evidence" value="ECO:0007669"/>
    <property type="project" value="InterPro"/>
</dbReference>